<dbReference type="GO" id="GO:0046872">
    <property type="term" value="F:metal ion binding"/>
    <property type="evidence" value="ECO:0007669"/>
    <property type="project" value="UniProtKB-KW"/>
</dbReference>
<gene>
    <name evidence="6" type="ORF">DN051_43980</name>
</gene>
<geneLocation type="plasmid" evidence="6 7">
    <name>unnamed1</name>
</geneLocation>
<dbReference type="InterPro" id="IPR003347">
    <property type="entry name" value="JmjC_dom"/>
</dbReference>
<dbReference type="Pfam" id="PF08007">
    <property type="entry name" value="JmjC_2"/>
    <property type="match status" value="1"/>
</dbReference>
<proteinExistence type="predicted"/>
<feature type="region of interest" description="Disordered" evidence="4">
    <location>
        <begin position="1"/>
        <end position="23"/>
    </location>
</feature>
<evidence type="ECO:0000313" key="6">
    <source>
        <dbReference type="EMBL" id="AWW43501.1"/>
    </source>
</evidence>
<organism evidence="6 7">
    <name type="scientific">Streptomyces cadmiisoli</name>
    <dbReference type="NCBI Taxonomy" id="2184053"/>
    <lineage>
        <taxon>Bacteria</taxon>
        <taxon>Bacillati</taxon>
        <taxon>Actinomycetota</taxon>
        <taxon>Actinomycetes</taxon>
        <taxon>Kitasatosporales</taxon>
        <taxon>Streptomycetaceae</taxon>
        <taxon>Streptomyces</taxon>
        <taxon>Streptomyces aurantiacus group</taxon>
    </lineage>
</organism>
<keyword evidence="7" id="KW-1185">Reference proteome</keyword>
<keyword evidence="6" id="KW-0614">Plasmid</keyword>
<evidence type="ECO:0000259" key="5">
    <source>
        <dbReference type="PROSITE" id="PS51184"/>
    </source>
</evidence>
<evidence type="ECO:0000256" key="4">
    <source>
        <dbReference type="SAM" id="MobiDB-lite"/>
    </source>
</evidence>
<dbReference type="SUPFAM" id="SSF51197">
    <property type="entry name" value="Clavaminate synthase-like"/>
    <property type="match status" value="1"/>
</dbReference>
<feature type="domain" description="JmjC" evidence="5">
    <location>
        <begin position="96"/>
        <end position="245"/>
    </location>
</feature>
<evidence type="ECO:0000256" key="3">
    <source>
        <dbReference type="ARBA" id="ARBA00023004"/>
    </source>
</evidence>
<sequence>MFDAMSEVINSPSTFKENPPTVPTVWRSTENNLRQIIGIENLVDILDGVVHAKDNVRITIDGDTIDSGAYTAARTEGGSFAGEVLPIQVAKYLEKGASLVINNLERHWRPLRDYHRRLTHEIGTGIECVGFLTPPKERGFRPHYDQLDVLICQVSGHKTWRLYKPVVENPLIGDNPPAGADLSGYISNEQPFLEIELGPGERLWIPRGWVHVGFSGRNEYSWHVSLVFCDYTHKWLALEIIKALATSVDESFLRSLLPRGVASDRDLLNVSVRAVVERIIETLPTLDFDHVVHSVQRQMRTTLPSVPRPLTDVHIGPDTWLQIVPESILATSRRNDGKLDLQLSRGKLTINESAADFFSRILEAGDGDRRWLSTDLAPQVGVESAIEVAKKLYKAGVARVL</sequence>
<dbReference type="InterPro" id="IPR039994">
    <property type="entry name" value="NO66-like"/>
</dbReference>
<keyword evidence="2" id="KW-0479">Metal-binding</keyword>
<dbReference type="AlphaFoldDB" id="A0A2Z4JES7"/>
<evidence type="ECO:0000313" key="7">
    <source>
        <dbReference type="Proteomes" id="UP000249616"/>
    </source>
</evidence>
<dbReference type="PANTHER" id="PTHR13096">
    <property type="entry name" value="MINA53 MYC INDUCED NUCLEAR ANTIGEN"/>
    <property type="match status" value="1"/>
</dbReference>
<name>A0A2Z4JES7_9ACTN</name>
<reference evidence="7" key="1">
    <citation type="submission" date="2018-06" db="EMBL/GenBank/DDBJ databases">
        <authorList>
            <person name="Li K."/>
        </authorList>
    </citation>
    <scope>NUCLEOTIDE SEQUENCE [LARGE SCALE GENOMIC DNA]</scope>
    <source>
        <strain evidence="7">ZFG47</strain>
        <plasmid evidence="7">unnamed1</plasmid>
    </source>
</reference>
<comment type="cofactor">
    <cofactor evidence="1">
        <name>Fe(2+)</name>
        <dbReference type="ChEBI" id="CHEBI:29033"/>
    </cofactor>
</comment>
<evidence type="ECO:0000256" key="1">
    <source>
        <dbReference type="ARBA" id="ARBA00001954"/>
    </source>
</evidence>
<dbReference type="KEGG" id="scad:DN051_43980"/>
<accession>A0A2Z4JES7</accession>
<dbReference type="Proteomes" id="UP000249616">
    <property type="component" value="Plasmid unnamed1"/>
</dbReference>
<evidence type="ECO:0000256" key="2">
    <source>
        <dbReference type="ARBA" id="ARBA00022723"/>
    </source>
</evidence>
<keyword evidence="3" id="KW-0408">Iron</keyword>
<dbReference type="RefSeq" id="WP_112443293.1">
    <property type="nucleotide sequence ID" value="NZ_CP030074.1"/>
</dbReference>
<dbReference type="PANTHER" id="PTHR13096:SF8">
    <property type="entry name" value="RIBOSOMAL OXYGENASE 1"/>
    <property type="match status" value="1"/>
</dbReference>
<dbReference type="PROSITE" id="PS51184">
    <property type="entry name" value="JMJC"/>
    <property type="match status" value="1"/>
</dbReference>
<dbReference type="Gene3D" id="2.60.120.650">
    <property type="entry name" value="Cupin"/>
    <property type="match status" value="1"/>
</dbReference>
<protein>
    <recommendedName>
        <fullName evidence="5">JmjC domain-containing protein</fullName>
    </recommendedName>
</protein>
<dbReference type="EMBL" id="CP030074">
    <property type="protein sequence ID" value="AWW43501.1"/>
    <property type="molecule type" value="Genomic_DNA"/>
</dbReference>